<dbReference type="InterPro" id="IPR001670">
    <property type="entry name" value="ADH_Fe/GldA"/>
</dbReference>
<dbReference type="EMBL" id="DTIN01000033">
    <property type="protein sequence ID" value="HFX14084.1"/>
    <property type="molecule type" value="Genomic_DNA"/>
</dbReference>
<dbReference type="PANTHER" id="PTHR11496:SF102">
    <property type="entry name" value="ALCOHOL DEHYDROGENASE 4"/>
    <property type="match status" value="1"/>
</dbReference>
<dbReference type="GO" id="GO:0046872">
    <property type="term" value="F:metal ion binding"/>
    <property type="evidence" value="ECO:0007669"/>
    <property type="project" value="InterPro"/>
</dbReference>
<dbReference type="Pfam" id="PF25137">
    <property type="entry name" value="ADH_Fe_C"/>
    <property type="match status" value="1"/>
</dbReference>
<evidence type="ECO:0000259" key="4">
    <source>
        <dbReference type="Pfam" id="PF25137"/>
    </source>
</evidence>
<evidence type="ECO:0000259" key="3">
    <source>
        <dbReference type="Pfam" id="PF00465"/>
    </source>
</evidence>
<comment type="caution">
    <text evidence="5">The sequence shown here is derived from an EMBL/GenBank/DDBJ whole genome shotgun (WGS) entry which is preliminary data.</text>
</comment>
<organism evidence="5">
    <name type="scientific">Dictyoglomus thermophilum</name>
    <dbReference type="NCBI Taxonomy" id="14"/>
    <lineage>
        <taxon>Bacteria</taxon>
        <taxon>Pseudomonadati</taxon>
        <taxon>Dictyoglomota</taxon>
        <taxon>Dictyoglomia</taxon>
        <taxon>Dictyoglomales</taxon>
        <taxon>Dictyoglomaceae</taxon>
        <taxon>Dictyoglomus</taxon>
    </lineage>
</organism>
<dbReference type="Pfam" id="PF00465">
    <property type="entry name" value="Fe-ADH"/>
    <property type="match status" value="1"/>
</dbReference>
<dbReference type="Gene3D" id="3.40.50.1970">
    <property type="match status" value="1"/>
</dbReference>
<evidence type="ECO:0000256" key="1">
    <source>
        <dbReference type="ARBA" id="ARBA00007358"/>
    </source>
</evidence>
<comment type="similarity">
    <text evidence="1">Belongs to the iron-containing alcohol dehydrogenase family.</text>
</comment>
<dbReference type="PANTHER" id="PTHR11496">
    <property type="entry name" value="ALCOHOL DEHYDROGENASE"/>
    <property type="match status" value="1"/>
</dbReference>
<dbReference type="FunFam" id="3.40.50.1970:FF:000003">
    <property type="entry name" value="Alcohol dehydrogenase, iron-containing"/>
    <property type="match status" value="1"/>
</dbReference>
<dbReference type="SUPFAM" id="SSF56796">
    <property type="entry name" value="Dehydroquinate synthase-like"/>
    <property type="match status" value="1"/>
</dbReference>
<dbReference type="Gene3D" id="1.20.1090.10">
    <property type="entry name" value="Dehydroquinate synthase-like - alpha domain"/>
    <property type="match status" value="1"/>
</dbReference>
<dbReference type="InterPro" id="IPR039697">
    <property type="entry name" value="Alcohol_dehydrogenase_Fe"/>
</dbReference>
<dbReference type="CDD" id="cd08551">
    <property type="entry name" value="Fe-ADH"/>
    <property type="match status" value="1"/>
</dbReference>
<dbReference type="GO" id="GO:0004022">
    <property type="term" value="F:alcohol dehydrogenase (NAD+) activity"/>
    <property type="evidence" value="ECO:0007669"/>
    <property type="project" value="TreeGrafter"/>
</dbReference>
<name>A0A7C3RMW9_DICTH</name>
<keyword evidence="2" id="KW-0560">Oxidoreductase</keyword>
<proteinExistence type="inferred from homology"/>
<sequence>MIHSLDLPQRIIYGIGSIEFLGTELKKIGEKFLLLTGEHSLKKSGVLDKILEDIKKHKLNVILITGIPPEPSLEIVHQLCDNIVGNNFDGIIGIGGGSVMDMAKIIAFRIKTKANLLEYKGKEIEEALPIISVPTTAGTGSEATRFAVITDKEKKDKFILMGKALIPTLSIIDPELTFTMSPLVTASTGIDAFSHALESYLSRNSSCMVECYSRSALVDIYNFLPKSVLENSTYAKERMAYAAFWAGIAINNTKTTLVHAMSRPLGGIYNIPHGIANGILLPPYLRFNAPFIHDEKLKFLKNLFNGDPAEKMEDFLKTLNLPTRINQVTSQPLDLDLLVKRTLEAKFNVENNLRPVREEDIYYLFQEVM</sequence>
<evidence type="ECO:0000256" key="2">
    <source>
        <dbReference type="ARBA" id="ARBA00023002"/>
    </source>
</evidence>
<feature type="domain" description="Alcohol dehydrogenase iron-type/glycerol dehydrogenase GldA" evidence="3">
    <location>
        <begin position="8"/>
        <end position="174"/>
    </location>
</feature>
<evidence type="ECO:0000313" key="5">
    <source>
        <dbReference type="EMBL" id="HFX14084.1"/>
    </source>
</evidence>
<protein>
    <submittedName>
        <fullName evidence="5">Iron-containing alcohol dehydrogenase</fullName>
    </submittedName>
</protein>
<feature type="domain" description="Fe-containing alcohol dehydrogenase-like C-terminal" evidence="4">
    <location>
        <begin position="185"/>
        <end position="368"/>
    </location>
</feature>
<dbReference type="AlphaFoldDB" id="A0A7C3RMW9"/>
<gene>
    <name evidence="5" type="ORF">ENW00_08075</name>
</gene>
<reference evidence="5" key="1">
    <citation type="journal article" date="2020" name="mSystems">
        <title>Genome- and Community-Level Interaction Insights into Carbon Utilization and Element Cycling Functions of Hydrothermarchaeota in Hydrothermal Sediment.</title>
        <authorList>
            <person name="Zhou Z."/>
            <person name="Liu Y."/>
            <person name="Xu W."/>
            <person name="Pan J."/>
            <person name="Luo Z.H."/>
            <person name="Li M."/>
        </authorList>
    </citation>
    <scope>NUCLEOTIDE SEQUENCE [LARGE SCALE GENOMIC DNA]</scope>
    <source>
        <strain evidence="5">SpSt-81</strain>
    </source>
</reference>
<dbReference type="InterPro" id="IPR056798">
    <property type="entry name" value="ADH_Fe_C"/>
</dbReference>
<accession>A0A7C3RMW9</accession>